<name>A0ABD3JVR6_EUCGL</name>
<evidence type="ECO:0000256" key="7">
    <source>
        <dbReference type="SAM" id="MobiDB-lite"/>
    </source>
</evidence>
<organism evidence="9 10">
    <name type="scientific">Eucalyptus globulus</name>
    <name type="common">Tasmanian blue gum</name>
    <dbReference type="NCBI Taxonomy" id="34317"/>
    <lineage>
        <taxon>Eukaryota</taxon>
        <taxon>Viridiplantae</taxon>
        <taxon>Streptophyta</taxon>
        <taxon>Embryophyta</taxon>
        <taxon>Tracheophyta</taxon>
        <taxon>Spermatophyta</taxon>
        <taxon>Magnoliopsida</taxon>
        <taxon>eudicotyledons</taxon>
        <taxon>Gunneridae</taxon>
        <taxon>Pentapetalae</taxon>
        <taxon>rosids</taxon>
        <taxon>malvids</taxon>
        <taxon>Myrtales</taxon>
        <taxon>Myrtaceae</taxon>
        <taxon>Myrtoideae</taxon>
        <taxon>Eucalypteae</taxon>
        <taxon>Eucalyptus</taxon>
    </lineage>
</organism>
<feature type="region of interest" description="Disordered" evidence="7">
    <location>
        <begin position="172"/>
        <end position="192"/>
    </location>
</feature>
<dbReference type="PANTHER" id="PTHR31190">
    <property type="entry name" value="DNA-BINDING DOMAIN"/>
    <property type="match status" value="1"/>
</dbReference>
<evidence type="ECO:0000256" key="2">
    <source>
        <dbReference type="ARBA" id="ARBA00023015"/>
    </source>
</evidence>
<evidence type="ECO:0000313" key="9">
    <source>
        <dbReference type="EMBL" id="KAL3729502.1"/>
    </source>
</evidence>
<keyword evidence="4" id="KW-0804">Transcription</keyword>
<keyword evidence="2" id="KW-0805">Transcription regulation</keyword>
<sequence length="216" mass="24484">MESWNKLPLKVDDSEDMLVYGALCDELNSGWTMPLASNQELDLEVTTVDYNSIRQASNQELAFKVMIIDYNSIGPATKKKPEMAEHEVQALVERTRYKGVRRRPQGNYAMEIRDHKKNGVRIWLGTYETSKDATLAYSQATFKMRGSKAKAQQPLPRWLSQVQAYQGQLNVWSTEPNSPSTSSGGEEEKERGEFGSLMPFPALDIVLLSMDEHFLS</sequence>
<reference evidence="9 10" key="1">
    <citation type="submission" date="2024-11" db="EMBL/GenBank/DDBJ databases">
        <title>Chromosome-level genome assembly of Eucalyptus globulus Labill. provides insights into its genome evolution.</title>
        <authorList>
            <person name="Li X."/>
        </authorList>
    </citation>
    <scope>NUCLEOTIDE SEQUENCE [LARGE SCALE GENOMIC DNA]</scope>
    <source>
        <strain evidence="9">CL2024</strain>
        <tissue evidence="9">Fresh tender leaves</tissue>
    </source>
</reference>
<dbReference type="GO" id="GO:0005634">
    <property type="term" value="C:nucleus"/>
    <property type="evidence" value="ECO:0007669"/>
    <property type="project" value="UniProtKB-SubCell"/>
</dbReference>
<evidence type="ECO:0000256" key="6">
    <source>
        <dbReference type="ARBA" id="ARBA00024343"/>
    </source>
</evidence>
<dbReference type="CDD" id="cd00018">
    <property type="entry name" value="AP2"/>
    <property type="match status" value="1"/>
</dbReference>
<dbReference type="Gene3D" id="3.30.730.10">
    <property type="entry name" value="AP2/ERF domain"/>
    <property type="match status" value="1"/>
</dbReference>
<comment type="subcellular location">
    <subcellularLocation>
        <location evidence="1">Nucleus</location>
    </subcellularLocation>
</comment>
<dbReference type="SMART" id="SM00380">
    <property type="entry name" value="AP2"/>
    <property type="match status" value="1"/>
</dbReference>
<evidence type="ECO:0000259" key="8">
    <source>
        <dbReference type="PROSITE" id="PS51032"/>
    </source>
</evidence>
<dbReference type="EMBL" id="JBJKBG010000007">
    <property type="protein sequence ID" value="KAL3729502.1"/>
    <property type="molecule type" value="Genomic_DNA"/>
</dbReference>
<dbReference type="PROSITE" id="PS51032">
    <property type="entry name" value="AP2_ERF"/>
    <property type="match status" value="1"/>
</dbReference>
<dbReference type="GO" id="GO:0003677">
    <property type="term" value="F:DNA binding"/>
    <property type="evidence" value="ECO:0007669"/>
    <property type="project" value="UniProtKB-KW"/>
</dbReference>
<keyword evidence="10" id="KW-1185">Reference proteome</keyword>
<evidence type="ECO:0000256" key="4">
    <source>
        <dbReference type="ARBA" id="ARBA00023163"/>
    </source>
</evidence>
<evidence type="ECO:0000256" key="1">
    <source>
        <dbReference type="ARBA" id="ARBA00004123"/>
    </source>
</evidence>
<evidence type="ECO:0000313" key="10">
    <source>
        <dbReference type="Proteomes" id="UP001634007"/>
    </source>
</evidence>
<feature type="compositionally biased region" description="Low complexity" evidence="7">
    <location>
        <begin position="173"/>
        <end position="184"/>
    </location>
</feature>
<evidence type="ECO:0000256" key="3">
    <source>
        <dbReference type="ARBA" id="ARBA00023125"/>
    </source>
</evidence>
<dbReference type="InterPro" id="IPR036955">
    <property type="entry name" value="AP2/ERF_dom_sf"/>
</dbReference>
<comment type="caution">
    <text evidence="9">The sequence shown here is derived from an EMBL/GenBank/DDBJ whole genome shotgun (WGS) entry which is preliminary data.</text>
</comment>
<accession>A0ABD3JVR6</accession>
<dbReference type="Proteomes" id="UP001634007">
    <property type="component" value="Unassembled WGS sequence"/>
</dbReference>
<proteinExistence type="inferred from homology"/>
<keyword evidence="3" id="KW-0238">DNA-binding</keyword>
<dbReference type="AlphaFoldDB" id="A0ABD3JVR6"/>
<dbReference type="PANTHER" id="PTHR31190:SF287">
    <property type="entry name" value="DEVELOPMENT RELATED ERF PROTEIN"/>
    <property type="match status" value="1"/>
</dbReference>
<dbReference type="Pfam" id="PF00847">
    <property type="entry name" value="AP2"/>
    <property type="match status" value="1"/>
</dbReference>
<dbReference type="SUPFAM" id="SSF54171">
    <property type="entry name" value="DNA-binding domain"/>
    <property type="match status" value="1"/>
</dbReference>
<keyword evidence="5" id="KW-0539">Nucleus</keyword>
<gene>
    <name evidence="9" type="ORF">ACJRO7_026601</name>
</gene>
<evidence type="ECO:0000256" key="5">
    <source>
        <dbReference type="ARBA" id="ARBA00023242"/>
    </source>
</evidence>
<dbReference type="PRINTS" id="PR00367">
    <property type="entry name" value="ETHRSPELEMNT"/>
</dbReference>
<protein>
    <recommendedName>
        <fullName evidence="8">AP2/ERF domain-containing protein</fullName>
    </recommendedName>
</protein>
<dbReference type="InterPro" id="IPR001471">
    <property type="entry name" value="AP2/ERF_dom"/>
</dbReference>
<dbReference type="InterPro" id="IPR016177">
    <property type="entry name" value="DNA-bd_dom_sf"/>
</dbReference>
<feature type="domain" description="AP2/ERF" evidence="8">
    <location>
        <begin position="96"/>
        <end position="154"/>
    </location>
</feature>
<dbReference type="InterPro" id="IPR044808">
    <property type="entry name" value="ERF_plant"/>
</dbReference>
<comment type="similarity">
    <text evidence="6">Belongs to the AP2/ERF transcription factor family. ERF subfamily.</text>
</comment>